<keyword evidence="4" id="KW-0804">Transcription</keyword>
<keyword evidence="5" id="KW-0539">Nucleus</keyword>
<evidence type="ECO:0000256" key="2">
    <source>
        <dbReference type="ARBA" id="ARBA00023015"/>
    </source>
</evidence>
<reference evidence="8" key="1">
    <citation type="journal article" date="2017" name="Nature">
        <title>The sunflower genome provides insights into oil metabolism, flowering and Asterid evolution.</title>
        <authorList>
            <person name="Badouin H."/>
            <person name="Gouzy J."/>
            <person name="Grassa C.J."/>
            <person name="Murat F."/>
            <person name="Staton S.E."/>
            <person name="Cottret L."/>
            <person name="Lelandais-Briere C."/>
            <person name="Owens G.L."/>
            <person name="Carrere S."/>
            <person name="Mayjonade B."/>
            <person name="Legrand L."/>
            <person name="Gill N."/>
            <person name="Kane N.C."/>
            <person name="Bowers J.E."/>
            <person name="Hubner S."/>
            <person name="Bellec A."/>
            <person name="Berard A."/>
            <person name="Berges H."/>
            <person name="Blanchet N."/>
            <person name="Boniface M.C."/>
            <person name="Brunel D."/>
            <person name="Catrice O."/>
            <person name="Chaidir N."/>
            <person name="Claudel C."/>
            <person name="Donnadieu C."/>
            <person name="Faraut T."/>
            <person name="Fievet G."/>
            <person name="Helmstetter N."/>
            <person name="King M."/>
            <person name="Knapp S.J."/>
            <person name="Lai Z."/>
            <person name="Le Paslier M.C."/>
            <person name="Lippi Y."/>
            <person name="Lorenzon L."/>
            <person name="Mandel J.R."/>
            <person name="Marage G."/>
            <person name="Marchand G."/>
            <person name="Marquand E."/>
            <person name="Bret-Mestries E."/>
            <person name="Morien E."/>
            <person name="Nambeesan S."/>
            <person name="Nguyen T."/>
            <person name="Pegot-Espagnet P."/>
            <person name="Pouilly N."/>
            <person name="Raftis F."/>
            <person name="Sallet E."/>
            <person name="Schiex T."/>
            <person name="Thomas J."/>
            <person name="Vandecasteele C."/>
            <person name="Vares D."/>
            <person name="Vear F."/>
            <person name="Vautrin S."/>
            <person name="Crespi M."/>
            <person name="Mangin B."/>
            <person name="Burke J.M."/>
            <person name="Salse J."/>
            <person name="Munos S."/>
            <person name="Vincourt P."/>
            <person name="Rieseberg L.H."/>
            <person name="Langlade N.B."/>
        </authorList>
    </citation>
    <scope>NUCLEOTIDE SEQUENCE [LARGE SCALE GENOMIC DNA]</scope>
    <source>
        <strain evidence="8">cv. SF193</strain>
    </source>
</reference>
<evidence type="ECO:0000313" key="8">
    <source>
        <dbReference type="Proteomes" id="UP000215914"/>
    </source>
</evidence>
<evidence type="ECO:0000256" key="5">
    <source>
        <dbReference type="ARBA" id="ARBA00023242"/>
    </source>
</evidence>
<feature type="domain" description="MADS-box" evidence="6">
    <location>
        <begin position="8"/>
        <end position="68"/>
    </location>
</feature>
<dbReference type="Gene3D" id="3.40.1810.10">
    <property type="entry name" value="Transcription factor, MADS-box"/>
    <property type="match status" value="1"/>
</dbReference>
<dbReference type="InParanoid" id="A0A251V1L1"/>
<protein>
    <submittedName>
        <fullName evidence="7">Putative AGAMOUS-like 64</fullName>
    </submittedName>
</protein>
<dbReference type="SUPFAM" id="SSF55455">
    <property type="entry name" value="SRF-like"/>
    <property type="match status" value="1"/>
</dbReference>
<proteinExistence type="predicted"/>
<dbReference type="InterPro" id="IPR036879">
    <property type="entry name" value="TF_MADSbox_sf"/>
</dbReference>
<dbReference type="PANTHER" id="PTHR11945">
    <property type="entry name" value="MADS BOX PROTEIN"/>
    <property type="match status" value="1"/>
</dbReference>
<dbReference type="Pfam" id="PF00319">
    <property type="entry name" value="SRF-TF"/>
    <property type="match status" value="1"/>
</dbReference>
<dbReference type="PANTHER" id="PTHR11945:SF821">
    <property type="entry name" value="AGAMOUS-LIKE 57"/>
    <property type="match status" value="1"/>
</dbReference>
<keyword evidence="8" id="KW-1185">Reference proteome</keyword>
<dbReference type="OrthoDB" id="2284405at2759"/>
<comment type="subcellular location">
    <subcellularLocation>
        <location evidence="1">Nucleus</location>
    </subcellularLocation>
</comment>
<dbReference type="OMA" id="HAFIESY"/>
<dbReference type="AlphaFoldDB" id="A0A251V1L1"/>
<evidence type="ECO:0000256" key="1">
    <source>
        <dbReference type="ARBA" id="ARBA00004123"/>
    </source>
</evidence>
<evidence type="ECO:0000313" key="7">
    <source>
        <dbReference type="EMBL" id="OTG28491.1"/>
    </source>
</evidence>
<accession>A0A251V1L1</accession>
<dbReference type="InterPro" id="IPR002100">
    <property type="entry name" value="TF_MADSbox"/>
</dbReference>
<dbReference type="GO" id="GO:0046983">
    <property type="term" value="F:protein dimerization activity"/>
    <property type="evidence" value="ECO:0007669"/>
    <property type="project" value="InterPro"/>
</dbReference>
<keyword evidence="2" id="KW-0805">Transcription regulation</keyword>
<evidence type="ECO:0000259" key="6">
    <source>
        <dbReference type="PROSITE" id="PS50066"/>
    </source>
</evidence>
<dbReference type="GO" id="GO:0005634">
    <property type="term" value="C:nucleus"/>
    <property type="evidence" value="ECO:0007669"/>
    <property type="project" value="UniProtKB-SubCell"/>
</dbReference>
<keyword evidence="3" id="KW-0238">DNA-binding</keyword>
<dbReference type="GO" id="GO:0003677">
    <property type="term" value="F:DNA binding"/>
    <property type="evidence" value="ECO:0007669"/>
    <property type="project" value="UniProtKB-KW"/>
</dbReference>
<gene>
    <name evidence="7" type="primary">AGL64</name>
    <name evidence="7" type="ORF">HannXRQ_Chr04g0111861</name>
</gene>
<dbReference type="STRING" id="4232.A0A251V1L1"/>
<organism evidence="7 8">
    <name type="scientific">Helianthus annuus</name>
    <name type="common">Common sunflower</name>
    <dbReference type="NCBI Taxonomy" id="4232"/>
    <lineage>
        <taxon>Eukaryota</taxon>
        <taxon>Viridiplantae</taxon>
        <taxon>Streptophyta</taxon>
        <taxon>Embryophyta</taxon>
        <taxon>Tracheophyta</taxon>
        <taxon>Spermatophyta</taxon>
        <taxon>Magnoliopsida</taxon>
        <taxon>eudicotyledons</taxon>
        <taxon>Gunneridae</taxon>
        <taxon>Pentapetalae</taxon>
        <taxon>asterids</taxon>
        <taxon>campanulids</taxon>
        <taxon>Asterales</taxon>
        <taxon>Asteraceae</taxon>
        <taxon>Asteroideae</taxon>
        <taxon>Heliantheae alliance</taxon>
        <taxon>Heliantheae</taxon>
        <taxon>Helianthus</taxon>
    </lineage>
</organism>
<name>A0A251V1L1_HELAN</name>
<dbReference type="EMBL" id="CM007893">
    <property type="protein sequence ID" value="OTG28491.1"/>
    <property type="molecule type" value="Genomic_DNA"/>
</dbReference>
<dbReference type="PROSITE" id="PS50066">
    <property type="entry name" value="MADS_BOX_2"/>
    <property type="match status" value="1"/>
</dbReference>
<dbReference type="Proteomes" id="UP000215914">
    <property type="component" value="Chromosome 4"/>
</dbReference>
<sequence>MEHTKKTRGRQKLKMKFIEDDKSRIVTLTKRRTGIYKKASELCILTGVDIAILITTLSGKKFSFAHPNNEFVETQFSQKNILQKGILEPYREVHIKELAEQLEEVYNDVKLEEQRASTLKEMRDSRAGNMWEESMDDLRPDEAQKVKERLRELQAQIISIQNEQYLLRGTSDVAETCAPNHTM</sequence>
<dbReference type="SMART" id="SM00432">
    <property type="entry name" value="MADS"/>
    <property type="match status" value="1"/>
</dbReference>
<evidence type="ECO:0000256" key="3">
    <source>
        <dbReference type="ARBA" id="ARBA00023125"/>
    </source>
</evidence>
<dbReference type="PRINTS" id="PR00404">
    <property type="entry name" value="MADSDOMAIN"/>
</dbReference>
<evidence type="ECO:0000256" key="4">
    <source>
        <dbReference type="ARBA" id="ARBA00023163"/>
    </source>
</evidence>
<dbReference type="CDD" id="cd00120">
    <property type="entry name" value="MADS"/>
    <property type="match status" value="1"/>
</dbReference>